<feature type="binding site" evidence="6">
    <location>
        <begin position="542"/>
        <end position="543"/>
    </location>
    <ligand>
        <name>FAD</name>
        <dbReference type="ChEBI" id="CHEBI:57692"/>
    </ligand>
</feature>
<comment type="cofactor">
    <cofactor evidence="1 6">
        <name>FAD</name>
        <dbReference type="ChEBI" id="CHEBI:57692"/>
    </cofactor>
</comment>
<dbReference type="EMBL" id="JABSTV010001249">
    <property type="protein sequence ID" value="KAH7961741.1"/>
    <property type="molecule type" value="Genomic_DNA"/>
</dbReference>
<dbReference type="Pfam" id="PF05199">
    <property type="entry name" value="GMC_oxred_C"/>
    <property type="match status" value="1"/>
</dbReference>
<dbReference type="PROSITE" id="PS00623">
    <property type="entry name" value="GMC_OXRED_1"/>
    <property type="match status" value="1"/>
</dbReference>
<dbReference type="InterPro" id="IPR012132">
    <property type="entry name" value="GMC_OxRdtase"/>
</dbReference>
<feature type="active site" description="Proton acceptor" evidence="5">
    <location>
        <position position="586"/>
    </location>
</feature>
<evidence type="ECO:0000256" key="4">
    <source>
        <dbReference type="ARBA" id="ARBA00022827"/>
    </source>
</evidence>
<evidence type="ECO:0000256" key="6">
    <source>
        <dbReference type="PIRSR" id="PIRSR000137-2"/>
    </source>
</evidence>
<dbReference type="SUPFAM" id="SSF51905">
    <property type="entry name" value="FAD/NAD(P)-binding domain"/>
    <property type="match status" value="1"/>
</dbReference>
<sequence>MSGSPNATTCSALWDSGPAPQSELGLTLALLNLVVHIPFKDLPVLEDYTLGQLRQEYDYVIVGGGSAGCVVANRLSKDPDVTVLLLEAGGLEQASRQVPFAAPTNLRGDDDWDYWSVPQKNAALSFHEQRLSLSRGRALGGSSVLNFMMYTRGNPGDYDRWASEYGAKGWAYEDVLPHFKEIEDYRVGPPDEYHGTSGEVPVDYANTTTKLTKLLLEACSQSGYPVLDYNGPVQLGCSQLQTNLANGERISASKAFIQPIAGTRENLHVALFSQVTKVNFEGTRAVGVSFTRYGQPGTVLAKREVILSAGTVGSTQLLLLSGLGPKEELERLQIPVIADLPVGRNLQDHPALILGLPISTDAQAGIGPFSLEDIAQYARNRTGTISIPAGIEFLQFLVTNYAADPGVPDVEVATISAPASETFKTAVMQWGLLPEACDSYFGPASDTAGFRAAIILIRPRSRGNISLRSTNPYDHPNIDPRIFEHPDDVRAAAQGTILSTDAMKSIGAKLSNTTFGPCADAGDRWSQEYIECLFRHTALPIWHLCCTVAMGAHPEAVLDERLRVRGNVTGLRVADASVMPDIISGHTNAPSMMIGSKAAAMIKEDNEEHRYKKRRRTTGHP</sequence>
<feature type="binding site" evidence="6">
    <location>
        <position position="275"/>
    </location>
    <ligand>
        <name>FAD</name>
        <dbReference type="ChEBI" id="CHEBI:57692"/>
    </ligand>
</feature>
<dbReference type="VEuPathDB" id="VectorBase:RSAN_037016"/>
<dbReference type="SUPFAM" id="SSF54373">
    <property type="entry name" value="FAD-linked reductases, C-terminal domain"/>
    <property type="match status" value="1"/>
</dbReference>
<name>A0A9D4T052_RHISA</name>
<dbReference type="PIRSF" id="PIRSF000137">
    <property type="entry name" value="Alcohol_oxidase"/>
    <property type="match status" value="1"/>
</dbReference>
<dbReference type="InterPro" id="IPR036188">
    <property type="entry name" value="FAD/NAD-bd_sf"/>
</dbReference>
<evidence type="ECO:0000256" key="1">
    <source>
        <dbReference type="ARBA" id="ARBA00001974"/>
    </source>
</evidence>
<keyword evidence="4 6" id="KW-0274">FAD</keyword>
<evidence type="ECO:0000259" key="8">
    <source>
        <dbReference type="PROSITE" id="PS00623"/>
    </source>
</evidence>
<dbReference type="PANTHER" id="PTHR11552:SF147">
    <property type="entry name" value="CHOLINE DEHYDROGENASE, MITOCHONDRIAL"/>
    <property type="match status" value="1"/>
</dbReference>
<keyword evidence="10" id="KW-1185">Reference proteome</keyword>
<feature type="active site" description="Proton donor" evidence="5">
    <location>
        <position position="543"/>
    </location>
</feature>
<proteinExistence type="inferred from homology"/>
<reference evidence="9" key="2">
    <citation type="submission" date="2021-09" db="EMBL/GenBank/DDBJ databases">
        <authorList>
            <person name="Jia N."/>
            <person name="Wang J."/>
            <person name="Shi W."/>
            <person name="Du L."/>
            <person name="Sun Y."/>
            <person name="Zhan W."/>
            <person name="Jiang J."/>
            <person name="Wang Q."/>
            <person name="Zhang B."/>
            <person name="Ji P."/>
            <person name="Sakyi L.B."/>
            <person name="Cui X."/>
            <person name="Yuan T."/>
            <person name="Jiang B."/>
            <person name="Yang W."/>
            <person name="Lam T.T.-Y."/>
            <person name="Chang Q."/>
            <person name="Ding S."/>
            <person name="Wang X."/>
            <person name="Zhu J."/>
            <person name="Ruan X."/>
            <person name="Zhao L."/>
            <person name="Wei J."/>
            <person name="Que T."/>
            <person name="Du C."/>
            <person name="Cheng J."/>
            <person name="Dai P."/>
            <person name="Han X."/>
            <person name="Huang E."/>
            <person name="Gao Y."/>
            <person name="Liu J."/>
            <person name="Shao H."/>
            <person name="Ye R."/>
            <person name="Li L."/>
            <person name="Wei W."/>
            <person name="Wang X."/>
            <person name="Wang C."/>
            <person name="Huo Q."/>
            <person name="Li W."/>
            <person name="Guo W."/>
            <person name="Chen H."/>
            <person name="Chen S."/>
            <person name="Zhou L."/>
            <person name="Zhou L."/>
            <person name="Ni X."/>
            <person name="Tian J."/>
            <person name="Zhou Y."/>
            <person name="Sheng Y."/>
            <person name="Liu T."/>
            <person name="Pan Y."/>
            <person name="Xia L."/>
            <person name="Li J."/>
            <person name="Zhao F."/>
            <person name="Cao W."/>
        </authorList>
    </citation>
    <scope>NUCLEOTIDE SEQUENCE</scope>
    <source>
        <strain evidence="9">Rsan-2018</strain>
        <tissue evidence="9">Larvae</tissue>
    </source>
</reference>
<dbReference type="GO" id="GO:0016614">
    <property type="term" value="F:oxidoreductase activity, acting on CH-OH group of donors"/>
    <property type="evidence" value="ECO:0007669"/>
    <property type="project" value="InterPro"/>
</dbReference>
<protein>
    <recommendedName>
        <fullName evidence="8">Glucose-methanol-choline oxidoreductase N-terminal domain-containing protein</fullName>
    </recommendedName>
</protein>
<dbReference type="Proteomes" id="UP000821837">
    <property type="component" value="Chromosome 3"/>
</dbReference>
<evidence type="ECO:0000256" key="3">
    <source>
        <dbReference type="ARBA" id="ARBA00022630"/>
    </source>
</evidence>
<evidence type="ECO:0000313" key="10">
    <source>
        <dbReference type="Proteomes" id="UP000821837"/>
    </source>
</evidence>
<evidence type="ECO:0000256" key="7">
    <source>
        <dbReference type="RuleBase" id="RU003968"/>
    </source>
</evidence>
<keyword evidence="3 7" id="KW-0285">Flavoprotein</keyword>
<dbReference type="PANTHER" id="PTHR11552">
    <property type="entry name" value="GLUCOSE-METHANOL-CHOLINE GMC OXIDOREDUCTASE"/>
    <property type="match status" value="1"/>
</dbReference>
<accession>A0A9D4T052</accession>
<dbReference type="Gene3D" id="3.50.50.60">
    <property type="entry name" value="FAD/NAD(P)-binding domain"/>
    <property type="match status" value="1"/>
</dbReference>
<organism evidence="9 10">
    <name type="scientific">Rhipicephalus sanguineus</name>
    <name type="common">Brown dog tick</name>
    <name type="synonym">Ixodes sanguineus</name>
    <dbReference type="NCBI Taxonomy" id="34632"/>
    <lineage>
        <taxon>Eukaryota</taxon>
        <taxon>Metazoa</taxon>
        <taxon>Ecdysozoa</taxon>
        <taxon>Arthropoda</taxon>
        <taxon>Chelicerata</taxon>
        <taxon>Arachnida</taxon>
        <taxon>Acari</taxon>
        <taxon>Parasitiformes</taxon>
        <taxon>Ixodida</taxon>
        <taxon>Ixodoidea</taxon>
        <taxon>Ixodidae</taxon>
        <taxon>Rhipicephalinae</taxon>
        <taxon>Rhipicephalus</taxon>
        <taxon>Rhipicephalus</taxon>
    </lineage>
</organism>
<evidence type="ECO:0000256" key="5">
    <source>
        <dbReference type="PIRSR" id="PIRSR000137-1"/>
    </source>
</evidence>
<dbReference type="Gene3D" id="3.30.560.10">
    <property type="entry name" value="Glucose Oxidase, domain 3"/>
    <property type="match status" value="1"/>
</dbReference>
<dbReference type="InterPro" id="IPR007867">
    <property type="entry name" value="GMC_OxRtase_C"/>
</dbReference>
<comment type="similarity">
    <text evidence="2 7">Belongs to the GMC oxidoreductase family.</text>
</comment>
<comment type="caution">
    <text evidence="9">The sequence shown here is derived from an EMBL/GenBank/DDBJ whole genome shotgun (WGS) entry which is preliminary data.</text>
</comment>
<reference evidence="9" key="1">
    <citation type="journal article" date="2020" name="Cell">
        <title>Large-Scale Comparative Analyses of Tick Genomes Elucidate Their Genetic Diversity and Vector Capacities.</title>
        <authorList>
            <consortium name="Tick Genome and Microbiome Consortium (TIGMIC)"/>
            <person name="Jia N."/>
            <person name="Wang J."/>
            <person name="Shi W."/>
            <person name="Du L."/>
            <person name="Sun Y."/>
            <person name="Zhan W."/>
            <person name="Jiang J.F."/>
            <person name="Wang Q."/>
            <person name="Zhang B."/>
            <person name="Ji P."/>
            <person name="Bell-Sakyi L."/>
            <person name="Cui X.M."/>
            <person name="Yuan T.T."/>
            <person name="Jiang B.G."/>
            <person name="Yang W.F."/>
            <person name="Lam T.T."/>
            <person name="Chang Q.C."/>
            <person name="Ding S.J."/>
            <person name="Wang X.J."/>
            <person name="Zhu J.G."/>
            <person name="Ruan X.D."/>
            <person name="Zhao L."/>
            <person name="Wei J.T."/>
            <person name="Ye R.Z."/>
            <person name="Que T.C."/>
            <person name="Du C.H."/>
            <person name="Zhou Y.H."/>
            <person name="Cheng J.X."/>
            <person name="Dai P.F."/>
            <person name="Guo W.B."/>
            <person name="Han X.H."/>
            <person name="Huang E.J."/>
            <person name="Li L.F."/>
            <person name="Wei W."/>
            <person name="Gao Y.C."/>
            <person name="Liu J.Z."/>
            <person name="Shao H.Z."/>
            <person name="Wang X."/>
            <person name="Wang C.C."/>
            <person name="Yang T.C."/>
            <person name="Huo Q.B."/>
            <person name="Li W."/>
            <person name="Chen H.Y."/>
            <person name="Chen S.E."/>
            <person name="Zhou L.G."/>
            <person name="Ni X.B."/>
            <person name="Tian J.H."/>
            <person name="Sheng Y."/>
            <person name="Liu T."/>
            <person name="Pan Y.S."/>
            <person name="Xia L.Y."/>
            <person name="Li J."/>
            <person name="Zhao F."/>
            <person name="Cao W.C."/>
        </authorList>
    </citation>
    <scope>NUCLEOTIDE SEQUENCE</scope>
    <source>
        <strain evidence="9">Rsan-2018</strain>
    </source>
</reference>
<feature type="domain" description="Glucose-methanol-choline oxidoreductase N-terminal" evidence="8">
    <location>
        <begin position="136"/>
        <end position="159"/>
    </location>
</feature>
<evidence type="ECO:0000313" key="9">
    <source>
        <dbReference type="EMBL" id="KAH7961741.1"/>
    </source>
</evidence>
<evidence type="ECO:0000256" key="2">
    <source>
        <dbReference type="ARBA" id="ARBA00010790"/>
    </source>
</evidence>
<dbReference type="InterPro" id="IPR000172">
    <property type="entry name" value="GMC_OxRdtase_N"/>
</dbReference>
<dbReference type="GO" id="GO:0050660">
    <property type="term" value="F:flavin adenine dinucleotide binding"/>
    <property type="evidence" value="ECO:0007669"/>
    <property type="project" value="InterPro"/>
</dbReference>
<dbReference type="Pfam" id="PF00732">
    <property type="entry name" value="GMC_oxred_N"/>
    <property type="match status" value="1"/>
</dbReference>
<dbReference type="AlphaFoldDB" id="A0A9D4T052"/>
<gene>
    <name evidence="9" type="ORF">HPB52_011857</name>
</gene>